<feature type="coiled-coil region" evidence="2">
    <location>
        <begin position="664"/>
        <end position="792"/>
    </location>
</feature>
<dbReference type="AlphaFoldDB" id="A0AAD9LR54"/>
<dbReference type="Proteomes" id="UP001259832">
    <property type="component" value="Unassembled WGS sequence"/>
</dbReference>
<evidence type="ECO:0000256" key="1">
    <source>
        <dbReference type="PROSITE-ProRule" id="PRU00023"/>
    </source>
</evidence>
<keyword evidence="2" id="KW-0175">Coiled coil</keyword>
<dbReference type="PANTHER" id="PTHR46586:SF3">
    <property type="entry name" value="ANKYRIN REPEAT-CONTAINING PROTEIN"/>
    <property type="match status" value="1"/>
</dbReference>
<evidence type="ECO:0000313" key="3">
    <source>
        <dbReference type="EMBL" id="KAK1946508.1"/>
    </source>
</evidence>
<proteinExistence type="predicted"/>
<dbReference type="Gene3D" id="1.25.40.20">
    <property type="entry name" value="Ankyrin repeat-containing domain"/>
    <property type="match status" value="3"/>
</dbReference>
<comment type="caution">
    <text evidence="3">The sequence shown here is derived from an EMBL/GenBank/DDBJ whole genome shotgun (WGS) entry which is preliminary data.</text>
</comment>
<dbReference type="InterPro" id="IPR036770">
    <property type="entry name" value="Ankyrin_rpt-contain_sf"/>
</dbReference>
<evidence type="ECO:0000256" key="2">
    <source>
        <dbReference type="SAM" id="Coils"/>
    </source>
</evidence>
<dbReference type="SUPFAM" id="SSF48403">
    <property type="entry name" value="Ankyrin repeat"/>
    <property type="match status" value="1"/>
</dbReference>
<protein>
    <submittedName>
        <fullName evidence="3">Ankyrin repeat protein</fullName>
    </submittedName>
</protein>
<dbReference type="PROSITE" id="PS50297">
    <property type="entry name" value="ANK_REP_REGION"/>
    <property type="match status" value="1"/>
</dbReference>
<dbReference type="Pfam" id="PF12796">
    <property type="entry name" value="Ank_2"/>
    <property type="match status" value="1"/>
</dbReference>
<name>A0AAD9LR54_9STRA</name>
<sequence length="956" mass="108245">MNPSLIQAIRRRDLALVDWIFGHFTHCVSDVEVVEEAASTGQLEILKFLLEKDKQEEYDAGNANGDGNGVTWGGKDMELAVKNGHSDVVEWLLEHTSNKNRVEDGNLLVVKLLISRRVRMSESRWLVEQNVGGEEPIMLSSKHLDINMWLVESGLECGVSEAFANACGEVHCRSCYINTRGVVLDSNTPKSAMESAPANGHLEVVKWLVEHDIGRHSTSAIHFAALNGHLDVVKYLHEQGFTGCNQITLRMAASGCHLPVLQWFYARSEADPKADLFGVHGRDRIIQWMTSEMADAARNGHLEVVHPANLKWTTFVGGAAGRGHLDVVKWLCTHTTINSAKQAMVYAASGGHLPVVKWLHGNSPQEDVQTEPVVEICLVLKWLHTNRPNEQRSTAGIDNAARGGHLHVLRWLLDHKRCYMENDRPVPMLAKKLALNGNFFDALLFLHYEYKDWNSSSTLLATDGPYNKHVKTWFQKELGNLELSTITLEKYSTFSKSATVLFTMDQPPQGRPSSMLRVPNRYKAHLEKLQQQEAKIQQLEQEKLDQAERLRVLEDSKDAQSVKIDRLQKQLADDDLKAAHSIDLLTKNLQTAQERTARAEQAQRDAEADNMFRHFVADSDDENARPPTVEELQAQVARSVYAEQQSSLRATELEEELLWIKEVAEALSCELQSSKDARNELELELQQLKDEQEAQIQLQLMSVKDGNGKEQWIVWQNLVSALKEQVKSLANDKQKLENASVCCQKAADQCLQRLERDRQNLEEENIRLRAELTGLQQDINVMELQFRMLEEEKLSEMEENLTLRLVQAQEHQTKLTARILEVEKKLTRSAETAVPNEELTVEKNNLLKQLEEERCYSKELLSSNATFKEATQTALQQLKDVEMELRAIDDSHEDLSETVANLARSIISNIKSQEASVESTVASMLVLHLKSKIESQLTQLRARRESLENCSTSRSR</sequence>
<reference evidence="3" key="1">
    <citation type="submission" date="2023-08" db="EMBL/GenBank/DDBJ databases">
        <title>Reference Genome Resource for the Citrus Pathogen Phytophthora citrophthora.</title>
        <authorList>
            <person name="Moller H."/>
            <person name="Coetzee B."/>
            <person name="Rose L.J."/>
            <person name="Van Niekerk J.M."/>
        </authorList>
    </citation>
    <scope>NUCLEOTIDE SEQUENCE</scope>
    <source>
        <strain evidence="3">STE-U-9442</strain>
    </source>
</reference>
<feature type="coiled-coil region" evidence="2">
    <location>
        <begin position="522"/>
        <end position="609"/>
    </location>
</feature>
<dbReference type="InterPro" id="IPR052050">
    <property type="entry name" value="SecEffector_AnkRepeat"/>
</dbReference>
<dbReference type="PROSITE" id="PS50088">
    <property type="entry name" value="ANK_REPEAT"/>
    <property type="match status" value="1"/>
</dbReference>
<dbReference type="InterPro" id="IPR002110">
    <property type="entry name" value="Ankyrin_rpt"/>
</dbReference>
<keyword evidence="4" id="KW-1185">Reference proteome</keyword>
<feature type="coiled-coil region" evidence="2">
    <location>
        <begin position="836"/>
        <end position="898"/>
    </location>
</feature>
<organism evidence="3 4">
    <name type="scientific">Phytophthora citrophthora</name>
    <dbReference type="NCBI Taxonomy" id="4793"/>
    <lineage>
        <taxon>Eukaryota</taxon>
        <taxon>Sar</taxon>
        <taxon>Stramenopiles</taxon>
        <taxon>Oomycota</taxon>
        <taxon>Peronosporomycetes</taxon>
        <taxon>Peronosporales</taxon>
        <taxon>Peronosporaceae</taxon>
        <taxon>Phytophthora</taxon>
    </lineage>
</organism>
<accession>A0AAD9LR54</accession>
<gene>
    <name evidence="3" type="ORF">P3T76_002061</name>
</gene>
<evidence type="ECO:0000313" key="4">
    <source>
        <dbReference type="Proteomes" id="UP001259832"/>
    </source>
</evidence>
<dbReference type="PANTHER" id="PTHR46586">
    <property type="entry name" value="ANKYRIN REPEAT-CONTAINING PROTEIN"/>
    <property type="match status" value="1"/>
</dbReference>
<keyword evidence="1" id="KW-0040">ANK repeat</keyword>
<feature type="repeat" description="ANK" evidence="1">
    <location>
        <begin position="216"/>
        <end position="240"/>
    </location>
</feature>
<dbReference type="SMART" id="SM00248">
    <property type="entry name" value="ANK"/>
    <property type="match status" value="4"/>
</dbReference>
<dbReference type="EMBL" id="JASMQC010000003">
    <property type="protein sequence ID" value="KAK1946508.1"/>
    <property type="molecule type" value="Genomic_DNA"/>
</dbReference>